<dbReference type="PANTHER" id="PTHR24416:SF600">
    <property type="entry name" value="PDGF- AND VEGF-RECEPTOR RELATED, ISOFORM J"/>
    <property type="match status" value="1"/>
</dbReference>
<keyword evidence="14" id="KW-1015">Disulfide bond</keyword>
<evidence type="ECO:0000259" key="23">
    <source>
        <dbReference type="PROSITE" id="PS50011"/>
    </source>
</evidence>
<evidence type="ECO:0000313" key="26">
    <source>
        <dbReference type="RefSeq" id="XP_026682297.1"/>
    </source>
</evidence>
<evidence type="ECO:0000256" key="4">
    <source>
        <dbReference type="ARBA" id="ARBA00022475"/>
    </source>
</evidence>
<organism evidence="25 26">
    <name type="scientific">Diaphorina citri</name>
    <name type="common">Asian citrus psyllid</name>
    <dbReference type="NCBI Taxonomy" id="121845"/>
    <lineage>
        <taxon>Eukaryota</taxon>
        <taxon>Metazoa</taxon>
        <taxon>Ecdysozoa</taxon>
        <taxon>Arthropoda</taxon>
        <taxon>Hexapoda</taxon>
        <taxon>Insecta</taxon>
        <taxon>Pterygota</taxon>
        <taxon>Neoptera</taxon>
        <taxon>Paraneoptera</taxon>
        <taxon>Hemiptera</taxon>
        <taxon>Sternorrhyncha</taxon>
        <taxon>Psylloidea</taxon>
        <taxon>Psyllidae</taxon>
        <taxon>Diaphorininae</taxon>
        <taxon>Diaphorina</taxon>
    </lineage>
</organism>
<evidence type="ECO:0000256" key="11">
    <source>
        <dbReference type="ARBA" id="ARBA00022989"/>
    </source>
</evidence>
<keyword evidence="13" id="KW-0829">Tyrosine-protein kinase</keyword>
<keyword evidence="15 26" id="KW-0675">Receptor</keyword>
<evidence type="ECO:0000256" key="5">
    <source>
        <dbReference type="ARBA" id="ARBA00022553"/>
    </source>
</evidence>
<dbReference type="GO" id="GO:0005524">
    <property type="term" value="F:ATP binding"/>
    <property type="evidence" value="ECO:0007669"/>
    <property type="project" value="UniProtKB-UniRule"/>
</dbReference>
<keyword evidence="5" id="KW-0597">Phosphoprotein</keyword>
<evidence type="ECO:0000256" key="19">
    <source>
        <dbReference type="PIRSR" id="PIRSR000615-2"/>
    </source>
</evidence>
<dbReference type="PROSITE" id="PS50835">
    <property type="entry name" value="IG_LIKE"/>
    <property type="match status" value="3"/>
</dbReference>
<accession>A0A3Q0J1D3</accession>
<sequence length="1032" mass="116249">MLAYEPATNIFTTADSDVVIPCKPTEPRINVTLEDVTGREYKPPQVDYDPKVGFTFKHVTMDDEAGYYCKAPDTKQSFKLKITEPNLPSPEITSFIDDVIVGTTLDITCTASFEKEFDVRKLYWDWPANKPGKTDSRVKHIQAEPEKEGDETRLTTQLIIENVTYADSGDYACTLLGVLEGSLSRDNRTINVISANESYLDLITNSAHQTITKLEDYQEVHWVAEWNGSPEPTLTWFTPHGTAINKTEDGKKYKLDVDKGKITLYIRQLKLEDSGNYTLKAFTDRNERVLNFTLHVESRPQVSLVPLMTYYSVDEVYEMVCSVRGYPVPKVTWSFQKCDNVRRCDVGFTDIPGDQATLSENITNGILSKYKWTASTTGILRCRACNTISYLNKYKCNESTTEVLVTECPPGIEFTQEETKYSYQVKLRMSKVTSTLSGTYRCEASRMNTGELESKSCTMSVQILAAPSFKPGNNMNGSTIKSTTGKAVELKCFVQGTPKPKIIWYKNDKPVHINEDSRIQLLKEGQELYIKYGAIEDEGKYMCVATNRVSEIKASVVVEFMDKSVVTHDFFMVLGLLILLLIFCAFFIYKIRKTSKTVTFKFPGKQLGSGAFGVVMEAKADGILERGEFTTVAVKMVKKNDIDRTFQKALMSELKIMSHLGKHLNIVNLLGACTDNIKNGELCVIVEYCKYGNLHNLLLKHRDVFINQVDALGNVDPTIKTCKPRYVNVSAPYPISSPVNTTGTGLNSFMSTRTTVTTLSDSTPDNGLGADGYLLPVESSGLDSISTEDLINWAFQVARGMEYLAQRKVTPIERLPVKWMAIESIRDRVFSTQSDVWSYGVTLWEMFSLAKTPYPGIENIVELLSKLESGYRMEKPVYAANSIYLIMLDCWHEKPLLRPSFTELVEKVGSLTNHYQKYKALKSDFERGNVENLNPEMGVSEQHYLNLNEVYQRLNDEALRQGHDYLSMLSSPDIQNMMAVSTGGEERDDGYLKPKDISVEDMELHPMISQPGNGLPTPEKNGNEQPRLPETT</sequence>
<comment type="subcellular location">
    <subcellularLocation>
        <location evidence="1">Cell membrane</location>
        <topology evidence="1">Single-pass type I membrane protein</topology>
    </subcellularLocation>
</comment>
<dbReference type="InterPro" id="IPR036179">
    <property type="entry name" value="Ig-like_dom_sf"/>
</dbReference>
<dbReference type="PIRSF" id="PIRSF000615">
    <property type="entry name" value="TyrPK_CSF1-R"/>
    <property type="match status" value="1"/>
</dbReference>
<dbReference type="FunFam" id="3.30.200.20:FF:000619">
    <property type="entry name" value="macrophage colony-stimulating factor 1 receptor isoform X2"/>
    <property type="match status" value="1"/>
</dbReference>
<evidence type="ECO:0000256" key="1">
    <source>
        <dbReference type="ARBA" id="ARBA00004251"/>
    </source>
</evidence>
<evidence type="ECO:0000256" key="13">
    <source>
        <dbReference type="ARBA" id="ARBA00023137"/>
    </source>
</evidence>
<evidence type="ECO:0000256" key="20">
    <source>
        <dbReference type="PROSITE-ProRule" id="PRU10141"/>
    </source>
</evidence>
<evidence type="ECO:0000256" key="2">
    <source>
        <dbReference type="ARBA" id="ARBA00011902"/>
    </source>
</evidence>
<dbReference type="InterPro" id="IPR003599">
    <property type="entry name" value="Ig_sub"/>
</dbReference>
<keyword evidence="6" id="KW-0808">Transferase</keyword>
<dbReference type="Gene3D" id="3.30.200.20">
    <property type="entry name" value="Phosphorylase Kinase, domain 1"/>
    <property type="match status" value="1"/>
</dbReference>
<keyword evidence="12 22" id="KW-0472">Membrane</keyword>
<dbReference type="GO" id="GO:0005886">
    <property type="term" value="C:plasma membrane"/>
    <property type="evidence" value="ECO:0007669"/>
    <property type="project" value="UniProtKB-SubCell"/>
</dbReference>
<dbReference type="SUPFAM" id="SSF56112">
    <property type="entry name" value="Protein kinase-like (PK-like)"/>
    <property type="match status" value="1"/>
</dbReference>
<dbReference type="Pfam" id="PF07679">
    <property type="entry name" value="I-set"/>
    <property type="match status" value="2"/>
</dbReference>
<dbReference type="InterPro" id="IPR011009">
    <property type="entry name" value="Kinase-like_dom_sf"/>
</dbReference>
<feature type="transmembrane region" description="Helical" evidence="22">
    <location>
        <begin position="570"/>
        <end position="589"/>
    </location>
</feature>
<evidence type="ECO:0000256" key="22">
    <source>
        <dbReference type="SAM" id="Phobius"/>
    </source>
</evidence>
<dbReference type="SMART" id="SM00408">
    <property type="entry name" value="IGc2"/>
    <property type="match status" value="5"/>
</dbReference>
<feature type="binding site" evidence="19">
    <location>
        <begin position="608"/>
        <end position="615"/>
    </location>
    <ligand>
        <name>ATP</name>
        <dbReference type="ChEBI" id="CHEBI:30616"/>
    </ligand>
</feature>
<dbReference type="Pfam" id="PF00047">
    <property type="entry name" value="ig"/>
    <property type="match status" value="1"/>
</dbReference>
<dbReference type="InterPro" id="IPR017441">
    <property type="entry name" value="Protein_kinase_ATP_BS"/>
</dbReference>
<keyword evidence="3" id="KW-0217">Developmental protein</keyword>
<keyword evidence="17" id="KW-0393">Immunoglobulin domain</keyword>
<dbReference type="Gene3D" id="2.60.40.10">
    <property type="entry name" value="Immunoglobulins"/>
    <property type="match status" value="5"/>
</dbReference>
<feature type="region of interest" description="Disordered" evidence="21">
    <location>
        <begin position="1003"/>
        <end position="1032"/>
    </location>
</feature>
<feature type="domain" description="Ig-like" evidence="24">
    <location>
        <begin position="467"/>
        <end position="559"/>
    </location>
</feature>
<evidence type="ECO:0000256" key="12">
    <source>
        <dbReference type="ARBA" id="ARBA00023136"/>
    </source>
</evidence>
<dbReference type="KEGG" id="dci:103513240"/>
<evidence type="ECO:0000256" key="17">
    <source>
        <dbReference type="ARBA" id="ARBA00023319"/>
    </source>
</evidence>
<dbReference type="PROSITE" id="PS50011">
    <property type="entry name" value="PROTEIN_KINASE_DOM"/>
    <property type="match status" value="1"/>
</dbReference>
<evidence type="ECO:0000256" key="7">
    <source>
        <dbReference type="ARBA" id="ARBA00022692"/>
    </source>
</evidence>
<dbReference type="GO" id="GO:0004714">
    <property type="term" value="F:transmembrane receptor protein tyrosine kinase activity"/>
    <property type="evidence" value="ECO:0007669"/>
    <property type="project" value="UniProtKB-EC"/>
</dbReference>
<evidence type="ECO:0000256" key="10">
    <source>
        <dbReference type="ARBA" id="ARBA00022840"/>
    </source>
</evidence>
<dbReference type="InterPro" id="IPR013098">
    <property type="entry name" value="Ig_I-set"/>
</dbReference>
<evidence type="ECO:0000256" key="18">
    <source>
        <dbReference type="ARBA" id="ARBA00051243"/>
    </source>
</evidence>
<evidence type="ECO:0000256" key="6">
    <source>
        <dbReference type="ARBA" id="ARBA00022679"/>
    </source>
</evidence>
<dbReference type="InterPro" id="IPR013151">
    <property type="entry name" value="Immunoglobulin_dom"/>
</dbReference>
<dbReference type="InterPro" id="IPR001245">
    <property type="entry name" value="Ser-Thr/Tyr_kinase_cat_dom"/>
</dbReference>
<keyword evidence="8 19" id="KW-0547">Nucleotide-binding</keyword>
<dbReference type="PROSITE" id="PS00107">
    <property type="entry name" value="PROTEIN_KINASE_ATP"/>
    <property type="match status" value="1"/>
</dbReference>
<dbReference type="InterPro" id="IPR050122">
    <property type="entry name" value="RTK"/>
</dbReference>
<dbReference type="Pfam" id="PF07714">
    <property type="entry name" value="PK_Tyr_Ser-Thr"/>
    <property type="match status" value="2"/>
</dbReference>
<dbReference type="RefSeq" id="XP_026682297.1">
    <property type="nucleotide sequence ID" value="XM_026826496.1"/>
</dbReference>
<feature type="domain" description="Protein kinase" evidence="23">
    <location>
        <begin position="601"/>
        <end position="911"/>
    </location>
</feature>
<keyword evidence="9" id="KW-0418">Kinase</keyword>
<keyword evidence="4" id="KW-1003">Cell membrane</keyword>
<evidence type="ECO:0000256" key="16">
    <source>
        <dbReference type="ARBA" id="ARBA00023180"/>
    </source>
</evidence>
<dbReference type="InterPro" id="IPR000719">
    <property type="entry name" value="Prot_kinase_dom"/>
</dbReference>
<keyword evidence="10 19" id="KW-0067">ATP-binding</keyword>
<dbReference type="SUPFAM" id="SSF48726">
    <property type="entry name" value="Immunoglobulin"/>
    <property type="match status" value="6"/>
</dbReference>
<proteinExistence type="predicted"/>
<dbReference type="PaxDb" id="121845-A0A3Q0J1D3"/>
<dbReference type="PRINTS" id="PR00109">
    <property type="entry name" value="TYRKINASE"/>
</dbReference>
<dbReference type="GO" id="GO:0007169">
    <property type="term" value="P:cell surface receptor protein tyrosine kinase signaling pathway"/>
    <property type="evidence" value="ECO:0007669"/>
    <property type="project" value="InterPro"/>
</dbReference>
<evidence type="ECO:0000313" key="25">
    <source>
        <dbReference type="Proteomes" id="UP000079169"/>
    </source>
</evidence>
<dbReference type="AlphaFoldDB" id="A0A3Q0J1D3"/>
<keyword evidence="11 22" id="KW-1133">Transmembrane helix</keyword>
<keyword evidence="7 22" id="KW-0812">Transmembrane</keyword>
<feature type="domain" description="Ig-like" evidence="24">
    <location>
        <begin position="300"/>
        <end position="458"/>
    </location>
</feature>
<dbReference type="PANTHER" id="PTHR24416">
    <property type="entry name" value="TYROSINE-PROTEIN KINASE RECEPTOR"/>
    <property type="match status" value="1"/>
</dbReference>
<dbReference type="InterPro" id="IPR007110">
    <property type="entry name" value="Ig-like_dom"/>
</dbReference>
<evidence type="ECO:0000256" key="15">
    <source>
        <dbReference type="ARBA" id="ARBA00023170"/>
    </source>
</evidence>
<dbReference type="FunFam" id="2.60.40.10:FF:000107">
    <property type="entry name" value="Myosin, light chain kinase a"/>
    <property type="match status" value="1"/>
</dbReference>
<dbReference type="InterPro" id="IPR003598">
    <property type="entry name" value="Ig_sub2"/>
</dbReference>
<dbReference type="FunFam" id="1.10.510.10:FF:001927">
    <property type="entry name" value="Receptor protein-tyrosine kinase"/>
    <property type="match status" value="1"/>
</dbReference>
<dbReference type="STRING" id="121845.A0A3Q0J1D3"/>
<feature type="binding site" evidence="19">
    <location>
        <position position="635"/>
    </location>
    <ligand>
        <name>ATP</name>
        <dbReference type="ChEBI" id="CHEBI:30616"/>
    </ligand>
</feature>
<evidence type="ECO:0000256" key="8">
    <source>
        <dbReference type="ARBA" id="ARBA00022741"/>
    </source>
</evidence>
<dbReference type="InterPro" id="IPR001824">
    <property type="entry name" value="Tyr_kinase_rcpt_3_CS"/>
</dbReference>
<dbReference type="Gene3D" id="1.10.510.10">
    <property type="entry name" value="Transferase(Phosphotransferase) domain 1"/>
    <property type="match status" value="1"/>
</dbReference>
<evidence type="ECO:0000256" key="3">
    <source>
        <dbReference type="ARBA" id="ARBA00022473"/>
    </source>
</evidence>
<dbReference type="Proteomes" id="UP000079169">
    <property type="component" value="Unplaced"/>
</dbReference>
<evidence type="ECO:0000259" key="24">
    <source>
        <dbReference type="PROSITE" id="PS50835"/>
    </source>
</evidence>
<keyword evidence="16" id="KW-0325">Glycoprotein</keyword>
<evidence type="ECO:0000256" key="9">
    <source>
        <dbReference type="ARBA" id="ARBA00022777"/>
    </source>
</evidence>
<name>A0A3Q0J1D3_DIACI</name>
<dbReference type="EC" id="2.7.10.1" evidence="2"/>
<comment type="catalytic activity">
    <reaction evidence="18">
        <text>L-tyrosyl-[protein] + ATP = O-phospho-L-tyrosyl-[protein] + ADP + H(+)</text>
        <dbReference type="Rhea" id="RHEA:10596"/>
        <dbReference type="Rhea" id="RHEA-COMP:10136"/>
        <dbReference type="Rhea" id="RHEA-COMP:20101"/>
        <dbReference type="ChEBI" id="CHEBI:15378"/>
        <dbReference type="ChEBI" id="CHEBI:30616"/>
        <dbReference type="ChEBI" id="CHEBI:46858"/>
        <dbReference type="ChEBI" id="CHEBI:61978"/>
        <dbReference type="ChEBI" id="CHEBI:456216"/>
        <dbReference type="EC" id="2.7.10.1"/>
    </reaction>
</comment>
<protein>
    <recommendedName>
        <fullName evidence="2">receptor protein-tyrosine kinase</fullName>
        <ecNumber evidence="2">2.7.10.1</ecNumber>
    </recommendedName>
</protein>
<feature type="binding site" evidence="20">
    <location>
        <position position="639"/>
    </location>
    <ligand>
        <name>ATP</name>
        <dbReference type="ChEBI" id="CHEBI:30616"/>
    </ligand>
</feature>
<dbReference type="PROSITE" id="PS00240">
    <property type="entry name" value="RECEPTOR_TYR_KIN_III"/>
    <property type="match status" value="1"/>
</dbReference>
<dbReference type="CTD" id="5817"/>
<feature type="domain" description="Ig-like" evidence="24">
    <location>
        <begin position="90"/>
        <end position="191"/>
    </location>
</feature>
<evidence type="ECO:0000256" key="21">
    <source>
        <dbReference type="SAM" id="MobiDB-lite"/>
    </source>
</evidence>
<dbReference type="InterPro" id="IPR013783">
    <property type="entry name" value="Ig-like_fold"/>
</dbReference>
<reference evidence="26" key="1">
    <citation type="submission" date="2025-08" db="UniProtKB">
        <authorList>
            <consortium name="RefSeq"/>
        </authorList>
    </citation>
    <scope>IDENTIFICATION</scope>
</reference>
<dbReference type="GeneID" id="103513240"/>
<keyword evidence="25" id="KW-1185">Reference proteome</keyword>
<dbReference type="SMART" id="SM00409">
    <property type="entry name" value="IG"/>
    <property type="match status" value="5"/>
</dbReference>
<dbReference type="GO" id="GO:0043235">
    <property type="term" value="C:receptor complex"/>
    <property type="evidence" value="ECO:0007669"/>
    <property type="project" value="TreeGrafter"/>
</dbReference>
<evidence type="ECO:0000256" key="14">
    <source>
        <dbReference type="ARBA" id="ARBA00023157"/>
    </source>
</evidence>
<dbReference type="CDD" id="cd00096">
    <property type="entry name" value="Ig"/>
    <property type="match status" value="2"/>
</dbReference>
<gene>
    <name evidence="26" type="primary">LOC103513240</name>
</gene>